<dbReference type="PROSITE" id="PS00041">
    <property type="entry name" value="HTH_ARAC_FAMILY_1"/>
    <property type="match status" value="1"/>
</dbReference>
<dbReference type="InterPro" id="IPR018060">
    <property type="entry name" value="HTH_AraC"/>
</dbReference>
<evidence type="ECO:0000313" key="7">
    <source>
        <dbReference type="Proteomes" id="UP000236732"/>
    </source>
</evidence>
<name>A0A1H6ET62_9ACTN</name>
<dbReference type="InterPro" id="IPR009057">
    <property type="entry name" value="Homeodomain-like_sf"/>
</dbReference>
<organism evidence="6 7">
    <name type="scientific">Nonomuraea solani</name>
    <dbReference type="NCBI Taxonomy" id="1144553"/>
    <lineage>
        <taxon>Bacteria</taxon>
        <taxon>Bacillati</taxon>
        <taxon>Actinomycetota</taxon>
        <taxon>Actinomycetes</taxon>
        <taxon>Streptosporangiales</taxon>
        <taxon>Streptosporangiaceae</taxon>
        <taxon>Nonomuraea</taxon>
    </lineage>
</organism>
<evidence type="ECO:0000313" key="6">
    <source>
        <dbReference type="EMBL" id="SEG99894.1"/>
    </source>
</evidence>
<dbReference type="EMBL" id="FNVT01000014">
    <property type="protein sequence ID" value="SEG99894.1"/>
    <property type="molecule type" value="Genomic_DNA"/>
</dbReference>
<feature type="domain" description="HTH araC/xylS-type" evidence="5">
    <location>
        <begin position="243"/>
        <end position="341"/>
    </location>
</feature>
<proteinExistence type="predicted"/>
<dbReference type="InterPro" id="IPR050204">
    <property type="entry name" value="AraC_XylS_family_regulators"/>
</dbReference>
<dbReference type="PANTHER" id="PTHR46796">
    <property type="entry name" value="HTH-TYPE TRANSCRIPTIONAL ACTIVATOR RHAS-RELATED"/>
    <property type="match status" value="1"/>
</dbReference>
<keyword evidence="7" id="KW-1185">Reference proteome</keyword>
<dbReference type="PROSITE" id="PS01124">
    <property type="entry name" value="HTH_ARAC_FAMILY_2"/>
    <property type="match status" value="1"/>
</dbReference>
<protein>
    <submittedName>
        <fullName evidence="6">AraC-type DNA-binding protein</fullName>
    </submittedName>
</protein>
<reference evidence="6 7" key="1">
    <citation type="submission" date="2016-10" db="EMBL/GenBank/DDBJ databases">
        <authorList>
            <person name="de Groot N.N."/>
        </authorList>
    </citation>
    <scope>NUCLEOTIDE SEQUENCE [LARGE SCALE GENOMIC DNA]</scope>
    <source>
        <strain evidence="6 7">CGMCC 4.7037</strain>
    </source>
</reference>
<dbReference type="InterPro" id="IPR018062">
    <property type="entry name" value="HTH_AraC-typ_CS"/>
</dbReference>
<dbReference type="Pfam" id="PF12852">
    <property type="entry name" value="Cupin_6"/>
    <property type="match status" value="2"/>
</dbReference>
<dbReference type="SUPFAM" id="SSF46689">
    <property type="entry name" value="Homeodomain-like"/>
    <property type="match status" value="2"/>
</dbReference>
<evidence type="ECO:0000256" key="1">
    <source>
        <dbReference type="ARBA" id="ARBA00023015"/>
    </source>
</evidence>
<sequence>MFGVDVFARLMDGVKARGALFGQAVLEPPWSLEFATNAPLTLIAMLRDQAWLTPGEARPTPGHAPRTRAMPTGGSARTPRATEARAGDMDAGAVGGGEPLWLNAGDVAIVRGSVPFTVAGSPDTPPGHVVTADDYCAPEARPLAARTCGERPDGPALLLGGAYAGGVSERLLRALPRVLVVADGQRALLDLVAGEVAKEVPGQQVVLDRLLDLLLVSTLRSWFDRPGARAPGWYRATGDPAVDQALRLLHDDPAHPWTVASLAAKTATSRAAFARRFAEHVGEPPMRYLAGWRIALAADLLRDTDATVAAIARQVGYANAFALSVAFKRIYGMTPTERRQPGVPDRR</sequence>
<dbReference type="Gene3D" id="1.10.10.60">
    <property type="entry name" value="Homeodomain-like"/>
    <property type="match status" value="2"/>
</dbReference>
<accession>A0A1H6ET62</accession>
<dbReference type="GO" id="GO:0043565">
    <property type="term" value="F:sequence-specific DNA binding"/>
    <property type="evidence" value="ECO:0007669"/>
    <property type="project" value="InterPro"/>
</dbReference>
<keyword evidence="3" id="KW-0804">Transcription</keyword>
<dbReference type="InterPro" id="IPR032783">
    <property type="entry name" value="AraC_lig"/>
</dbReference>
<keyword evidence="2 6" id="KW-0238">DNA-binding</keyword>
<dbReference type="AlphaFoldDB" id="A0A1H6ET62"/>
<dbReference type="SMART" id="SM00342">
    <property type="entry name" value="HTH_ARAC"/>
    <property type="match status" value="1"/>
</dbReference>
<evidence type="ECO:0000256" key="3">
    <source>
        <dbReference type="ARBA" id="ARBA00023163"/>
    </source>
</evidence>
<evidence type="ECO:0000259" key="5">
    <source>
        <dbReference type="PROSITE" id="PS01124"/>
    </source>
</evidence>
<evidence type="ECO:0000256" key="2">
    <source>
        <dbReference type="ARBA" id="ARBA00023125"/>
    </source>
</evidence>
<keyword evidence="1" id="KW-0805">Transcription regulation</keyword>
<dbReference type="GO" id="GO:0003700">
    <property type="term" value="F:DNA-binding transcription factor activity"/>
    <property type="evidence" value="ECO:0007669"/>
    <property type="project" value="InterPro"/>
</dbReference>
<evidence type="ECO:0000256" key="4">
    <source>
        <dbReference type="SAM" id="MobiDB-lite"/>
    </source>
</evidence>
<gene>
    <name evidence="6" type="ORF">SAMN05444920_114170</name>
</gene>
<dbReference type="Pfam" id="PF12833">
    <property type="entry name" value="HTH_18"/>
    <property type="match status" value="1"/>
</dbReference>
<feature type="region of interest" description="Disordered" evidence="4">
    <location>
        <begin position="54"/>
        <end position="83"/>
    </location>
</feature>
<dbReference type="Proteomes" id="UP000236732">
    <property type="component" value="Unassembled WGS sequence"/>
</dbReference>
<dbReference type="PANTHER" id="PTHR46796:SF13">
    <property type="entry name" value="HTH-TYPE TRANSCRIPTIONAL ACTIVATOR RHAS"/>
    <property type="match status" value="1"/>
</dbReference>